<feature type="compositionally biased region" description="Polar residues" evidence="4">
    <location>
        <begin position="712"/>
        <end position="737"/>
    </location>
</feature>
<feature type="compositionally biased region" description="Basic residues" evidence="4">
    <location>
        <begin position="504"/>
        <end position="516"/>
    </location>
</feature>
<evidence type="ECO:0000256" key="1">
    <source>
        <dbReference type="ARBA" id="ARBA00007626"/>
    </source>
</evidence>
<dbReference type="AlphaFoldDB" id="A0AAE0C4R0"/>
<feature type="compositionally biased region" description="Polar residues" evidence="4">
    <location>
        <begin position="571"/>
        <end position="580"/>
    </location>
</feature>
<dbReference type="Proteomes" id="UP001190700">
    <property type="component" value="Unassembled WGS sequence"/>
</dbReference>
<evidence type="ECO:0000256" key="4">
    <source>
        <dbReference type="SAM" id="MobiDB-lite"/>
    </source>
</evidence>
<feature type="region of interest" description="Disordered" evidence="4">
    <location>
        <begin position="478"/>
        <end position="546"/>
    </location>
</feature>
<dbReference type="InterPro" id="IPR011990">
    <property type="entry name" value="TPR-like_helical_dom_sf"/>
</dbReference>
<evidence type="ECO:0000313" key="5">
    <source>
        <dbReference type="EMBL" id="KAK3247395.1"/>
    </source>
</evidence>
<evidence type="ECO:0008006" key="7">
    <source>
        <dbReference type="Google" id="ProtNLM"/>
    </source>
</evidence>
<name>A0AAE0C4R0_9CHLO</name>
<feature type="repeat" description="PPR" evidence="3">
    <location>
        <begin position="162"/>
        <end position="196"/>
    </location>
</feature>
<dbReference type="Gene3D" id="1.25.40.10">
    <property type="entry name" value="Tetratricopeptide repeat domain"/>
    <property type="match status" value="2"/>
</dbReference>
<dbReference type="Pfam" id="PF13812">
    <property type="entry name" value="PPR_3"/>
    <property type="match status" value="2"/>
</dbReference>
<dbReference type="InterPro" id="IPR002885">
    <property type="entry name" value="PPR_rpt"/>
</dbReference>
<evidence type="ECO:0000256" key="2">
    <source>
        <dbReference type="ARBA" id="ARBA00022737"/>
    </source>
</evidence>
<proteinExistence type="inferred from homology"/>
<dbReference type="PANTHER" id="PTHR47447:SF17">
    <property type="entry name" value="OS12G0638900 PROTEIN"/>
    <property type="match status" value="1"/>
</dbReference>
<protein>
    <recommendedName>
        <fullName evidence="7">Pentatricopeptide repeat-containing protein</fullName>
    </recommendedName>
</protein>
<reference evidence="5 6" key="1">
    <citation type="journal article" date="2015" name="Genome Biol. Evol.">
        <title>Comparative Genomics of a Bacterivorous Green Alga Reveals Evolutionary Causalities and Consequences of Phago-Mixotrophic Mode of Nutrition.</title>
        <authorList>
            <person name="Burns J.A."/>
            <person name="Paasch A."/>
            <person name="Narechania A."/>
            <person name="Kim E."/>
        </authorList>
    </citation>
    <scope>NUCLEOTIDE SEQUENCE [LARGE SCALE GENOMIC DNA]</scope>
    <source>
        <strain evidence="5 6">PLY_AMNH</strain>
    </source>
</reference>
<keyword evidence="2" id="KW-0677">Repeat</keyword>
<feature type="region of interest" description="Disordered" evidence="4">
    <location>
        <begin position="570"/>
        <end position="601"/>
    </location>
</feature>
<dbReference type="PROSITE" id="PS51375">
    <property type="entry name" value="PPR"/>
    <property type="match status" value="3"/>
</dbReference>
<evidence type="ECO:0000256" key="3">
    <source>
        <dbReference type="PROSITE-ProRule" id="PRU00708"/>
    </source>
</evidence>
<comment type="caution">
    <text evidence="5">The sequence shown here is derived from an EMBL/GenBank/DDBJ whole genome shotgun (WGS) entry which is preliminary data.</text>
</comment>
<feature type="repeat" description="PPR" evidence="3">
    <location>
        <begin position="127"/>
        <end position="161"/>
    </location>
</feature>
<sequence>MLQGTNRHKRLLGTLTADPFLSGRHPYNQFRVSAGKKATPQNEVQTLVQNIVNEITQRETQTFALPRYGEANKSVQIARCLDEVLSTQSLDETQRNQIIEELGKVGGSLLARAAFDWLVQQYGYPFTLESYNEIISVCRRCHDLPNAFKMFEVLQDQGLQPDIFTYNLLLDCCKVNQELDRAMQLLFQMERTGISPNSFTFVTLVSACNERGRGMWDQALLVFHHMLKSGIAPTADPVVTSELITVCEVAMSRASIQESLKIYHGLRQAGVSNSLRVYTGILRSCAQNLAREGHRHALDTALQAWTWMGEGGVSPDTACFNFLLRACERCDDADRALQVFGWMLRSDSFTQGLNPDALTFRYLLAVCGRAGKLRLAAGMQYPLVDATPVDTGSVQTDQVERSSLLAAIEHADEWIKHGRALTQDNHTYNTDEDIAHPLKVLLVLLPLLDPDVEAEEGQEYDLGPHHADAFGLRQTMGYSAPPRLELPGSPPHSPVSSLSPSAPKRPHSAVQHRGRAAIRTAAQGPLRQSADGVAPRDLRGLPGRSQVRLRMEPGAMASSESSFQRLSLSLNNSPRGQVSRKSPPKVRGASQWRRGRAQEVPRTTYRESLRIVVEELCQSSSSLGQDTRLLELLCHTSGAPATSVSKTDRSSTKPTDQKEDDGNPSPEDHAIPEQASHSSCGDEVRKSASGVQGGAAEKSGLHNGKLAKNLRVVQSQSGREGLQQKESQGHFTPRGTNPRSPMRCPPPKPRVPRPEHMEAYIMEPKPRSCMVRTYVRTPAVIISR</sequence>
<feature type="compositionally biased region" description="Basic and acidic residues" evidence="4">
    <location>
        <begin position="646"/>
        <end position="671"/>
    </location>
</feature>
<dbReference type="EMBL" id="LGRX02029024">
    <property type="protein sequence ID" value="KAK3247395.1"/>
    <property type="molecule type" value="Genomic_DNA"/>
</dbReference>
<feature type="region of interest" description="Disordered" evidence="4">
    <location>
        <begin position="639"/>
        <end position="754"/>
    </location>
</feature>
<comment type="similarity">
    <text evidence="1">Belongs to the PPR family. P subfamily.</text>
</comment>
<gene>
    <name evidence="5" type="ORF">CYMTET_43103</name>
</gene>
<evidence type="ECO:0000313" key="6">
    <source>
        <dbReference type="Proteomes" id="UP001190700"/>
    </source>
</evidence>
<feature type="repeat" description="PPR" evidence="3">
    <location>
        <begin position="197"/>
        <end position="233"/>
    </location>
</feature>
<organism evidence="5 6">
    <name type="scientific">Cymbomonas tetramitiformis</name>
    <dbReference type="NCBI Taxonomy" id="36881"/>
    <lineage>
        <taxon>Eukaryota</taxon>
        <taxon>Viridiplantae</taxon>
        <taxon>Chlorophyta</taxon>
        <taxon>Pyramimonadophyceae</taxon>
        <taxon>Pyramimonadales</taxon>
        <taxon>Pyramimonadaceae</taxon>
        <taxon>Cymbomonas</taxon>
    </lineage>
</organism>
<dbReference type="NCBIfam" id="TIGR00756">
    <property type="entry name" value="PPR"/>
    <property type="match status" value="1"/>
</dbReference>
<keyword evidence="6" id="KW-1185">Reference proteome</keyword>
<dbReference type="PANTHER" id="PTHR47447">
    <property type="entry name" value="OS03G0856100 PROTEIN"/>
    <property type="match status" value="1"/>
</dbReference>
<accession>A0AAE0C4R0</accession>